<evidence type="ECO:0000313" key="1">
    <source>
        <dbReference type="EMBL" id="EXB37309.1"/>
    </source>
</evidence>
<proteinExistence type="predicted"/>
<dbReference type="Proteomes" id="UP000030645">
    <property type="component" value="Unassembled WGS sequence"/>
</dbReference>
<evidence type="ECO:0000313" key="2">
    <source>
        <dbReference type="Proteomes" id="UP000030645"/>
    </source>
</evidence>
<protein>
    <submittedName>
        <fullName evidence="1">Uncharacterized protein</fullName>
    </submittedName>
</protein>
<dbReference type="AlphaFoldDB" id="W9QHA5"/>
<dbReference type="EMBL" id="KE343612">
    <property type="protein sequence ID" value="EXB37309.1"/>
    <property type="molecule type" value="Genomic_DNA"/>
</dbReference>
<keyword evidence="2" id="KW-1185">Reference proteome</keyword>
<sequence length="95" mass="11005">MSDLPSIAAIVYEMDPKELRLPPIGDNPSDGITLSEDEAEFLEYTLFRGWMQQWLKWVQWYAEVALDYNTPLSDLLEYPVVESQTLSGGTFRLFR</sequence>
<gene>
    <name evidence="1" type="ORF">L484_024235</name>
</gene>
<accession>W9QHA5</accession>
<organism evidence="1 2">
    <name type="scientific">Morus notabilis</name>
    <dbReference type="NCBI Taxonomy" id="981085"/>
    <lineage>
        <taxon>Eukaryota</taxon>
        <taxon>Viridiplantae</taxon>
        <taxon>Streptophyta</taxon>
        <taxon>Embryophyta</taxon>
        <taxon>Tracheophyta</taxon>
        <taxon>Spermatophyta</taxon>
        <taxon>Magnoliopsida</taxon>
        <taxon>eudicotyledons</taxon>
        <taxon>Gunneridae</taxon>
        <taxon>Pentapetalae</taxon>
        <taxon>rosids</taxon>
        <taxon>fabids</taxon>
        <taxon>Rosales</taxon>
        <taxon>Moraceae</taxon>
        <taxon>Moreae</taxon>
        <taxon>Morus</taxon>
    </lineage>
</organism>
<reference evidence="2" key="1">
    <citation type="submission" date="2013-01" db="EMBL/GenBank/DDBJ databases">
        <title>Draft Genome Sequence of a Mulberry Tree, Morus notabilis C.K. Schneid.</title>
        <authorList>
            <person name="He N."/>
            <person name="Zhao S."/>
        </authorList>
    </citation>
    <scope>NUCLEOTIDE SEQUENCE</scope>
</reference>
<name>W9QHA5_9ROSA</name>